<keyword evidence="3" id="KW-0645">Protease</keyword>
<dbReference type="Pfam" id="PF02517">
    <property type="entry name" value="Rce1-like"/>
    <property type="match status" value="1"/>
</dbReference>
<dbReference type="EMBL" id="JACHIW010000001">
    <property type="protein sequence ID" value="MBB5155264.1"/>
    <property type="molecule type" value="Genomic_DNA"/>
</dbReference>
<organism evidence="3 4">
    <name type="scientific">Saccharopolyspora phatthalungensis</name>
    <dbReference type="NCBI Taxonomy" id="664693"/>
    <lineage>
        <taxon>Bacteria</taxon>
        <taxon>Bacillati</taxon>
        <taxon>Actinomycetota</taxon>
        <taxon>Actinomycetes</taxon>
        <taxon>Pseudonocardiales</taxon>
        <taxon>Pseudonocardiaceae</taxon>
        <taxon>Saccharopolyspora</taxon>
    </lineage>
</organism>
<feature type="transmembrane region" description="Helical" evidence="1">
    <location>
        <begin position="86"/>
        <end position="111"/>
    </location>
</feature>
<dbReference type="InterPro" id="IPR042150">
    <property type="entry name" value="MmRce1-like"/>
</dbReference>
<protein>
    <submittedName>
        <fullName evidence="3">Membrane protease YdiL (CAAX protease family)</fullName>
    </submittedName>
</protein>
<keyword evidence="1" id="KW-0812">Transmembrane</keyword>
<keyword evidence="4" id="KW-1185">Reference proteome</keyword>
<dbReference type="InterPro" id="IPR003675">
    <property type="entry name" value="Rce1/LyrA-like_dom"/>
</dbReference>
<dbReference type="GO" id="GO:0080120">
    <property type="term" value="P:CAAX-box protein maturation"/>
    <property type="evidence" value="ECO:0007669"/>
    <property type="project" value="UniProtKB-ARBA"/>
</dbReference>
<feature type="transmembrane region" description="Helical" evidence="1">
    <location>
        <begin position="209"/>
        <end position="233"/>
    </location>
</feature>
<accession>A0A840Q405</accession>
<name>A0A840Q405_9PSEU</name>
<gene>
    <name evidence="3" type="ORF">BJ970_002798</name>
</gene>
<evidence type="ECO:0000313" key="3">
    <source>
        <dbReference type="EMBL" id="MBB5155264.1"/>
    </source>
</evidence>
<evidence type="ECO:0000259" key="2">
    <source>
        <dbReference type="Pfam" id="PF02517"/>
    </source>
</evidence>
<dbReference type="GO" id="GO:0006508">
    <property type="term" value="P:proteolysis"/>
    <property type="evidence" value="ECO:0007669"/>
    <property type="project" value="UniProtKB-KW"/>
</dbReference>
<comment type="caution">
    <text evidence="3">The sequence shown here is derived from an EMBL/GenBank/DDBJ whole genome shotgun (WGS) entry which is preliminary data.</text>
</comment>
<proteinExistence type="predicted"/>
<dbReference type="RefSeq" id="WP_184726636.1">
    <property type="nucleotide sequence ID" value="NZ_JACHIW010000001.1"/>
</dbReference>
<keyword evidence="1" id="KW-1133">Transmembrane helix</keyword>
<keyword evidence="1" id="KW-0472">Membrane</keyword>
<feature type="transmembrane region" description="Helical" evidence="1">
    <location>
        <begin position="245"/>
        <end position="263"/>
    </location>
</feature>
<feature type="transmembrane region" description="Helical" evidence="1">
    <location>
        <begin position="275"/>
        <end position="295"/>
    </location>
</feature>
<dbReference type="GO" id="GO:0004175">
    <property type="term" value="F:endopeptidase activity"/>
    <property type="evidence" value="ECO:0007669"/>
    <property type="project" value="UniProtKB-ARBA"/>
</dbReference>
<dbReference type="Proteomes" id="UP000584374">
    <property type="component" value="Unassembled WGS sequence"/>
</dbReference>
<feature type="transmembrane region" description="Helical" evidence="1">
    <location>
        <begin position="12"/>
        <end position="33"/>
    </location>
</feature>
<dbReference type="PANTHER" id="PTHR35797:SF1">
    <property type="entry name" value="PROTEASE"/>
    <property type="match status" value="1"/>
</dbReference>
<evidence type="ECO:0000313" key="4">
    <source>
        <dbReference type="Proteomes" id="UP000584374"/>
    </source>
</evidence>
<feature type="domain" description="CAAX prenyl protease 2/Lysostaphin resistance protein A-like" evidence="2">
    <location>
        <begin position="152"/>
        <end position="253"/>
    </location>
</feature>
<feature type="transmembrane region" description="Helical" evidence="1">
    <location>
        <begin position="177"/>
        <end position="197"/>
    </location>
</feature>
<keyword evidence="3" id="KW-0378">Hydrolase</keyword>
<feature type="transmembrane region" description="Helical" evidence="1">
    <location>
        <begin position="45"/>
        <end position="65"/>
    </location>
</feature>
<sequence>MSTDSERVDVRGVVSFVAIAYAPAWLLTLPLWLTGEGLSWAWSPLVLVLMMFMPATAAFVVNKWISPQPKLLRSIGITNPGGIKKWWSYVLIAWLGPPLAVTIALLSAYLLGVYQADWTGFSGLAEQSRTAVEGSPPQTSPGTLALTQIAQVFALGWLQTIPAFGEELGWRGYLTQALLPLGQPGAFLTTGVLWGLWHAPVLILGYNYPTVPIVVALIMMVCFCTLVGTLLGWLRLVSGSVWPPAIAHGFLNTAGGLATIFSMAGHPVDNASVGLLGWTGWIVLALLILILVMIGKLPVRLPAEKVGISRGVNRRSRR</sequence>
<reference evidence="3 4" key="1">
    <citation type="submission" date="2020-08" db="EMBL/GenBank/DDBJ databases">
        <title>Sequencing the genomes of 1000 actinobacteria strains.</title>
        <authorList>
            <person name="Klenk H.-P."/>
        </authorList>
    </citation>
    <scope>NUCLEOTIDE SEQUENCE [LARGE SCALE GENOMIC DNA]</scope>
    <source>
        <strain evidence="3 4">DSM 45584</strain>
    </source>
</reference>
<evidence type="ECO:0000256" key="1">
    <source>
        <dbReference type="SAM" id="Phobius"/>
    </source>
</evidence>
<dbReference type="AlphaFoldDB" id="A0A840Q405"/>
<dbReference type="PANTHER" id="PTHR35797">
    <property type="entry name" value="PROTEASE-RELATED"/>
    <property type="match status" value="1"/>
</dbReference>